<reference evidence="1" key="1">
    <citation type="journal article" date="2020" name="New Phytol.">
        <title>Comparative genomics reveals dynamic genome evolution in host specialist ectomycorrhizal fungi.</title>
        <authorList>
            <person name="Lofgren L.A."/>
            <person name="Nguyen N.H."/>
            <person name="Vilgalys R."/>
            <person name="Ruytinx J."/>
            <person name="Liao H.L."/>
            <person name="Branco S."/>
            <person name="Kuo A."/>
            <person name="LaButti K."/>
            <person name="Lipzen A."/>
            <person name="Andreopoulos W."/>
            <person name="Pangilinan J."/>
            <person name="Riley R."/>
            <person name="Hundley H."/>
            <person name="Na H."/>
            <person name="Barry K."/>
            <person name="Grigoriev I.V."/>
            <person name="Stajich J.E."/>
            <person name="Kennedy P.G."/>
        </authorList>
    </citation>
    <scope>NUCLEOTIDE SEQUENCE</scope>
    <source>
        <strain evidence="1">DOB743</strain>
    </source>
</reference>
<evidence type="ECO:0000313" key="1">
    <source>
        <dbReference type="EMBL" id="KAG1763979.1"/>
    </source>
</evidence>
<protein>
    <submittedName>
        <fullName evidence="1">Uncharacterized protein</fullName>
    </submittedName>
</protein>
<dbReference type="OrthoDB" id="3195128at2759"/>
<dbReference type="EMBL" id="JABBWD010000138">
    <property type="protein sequence ID" value="KAG1763979.1"/>
    <property type="molecule type" value="Genomic_DNA"/>
</dbReference>
<accession>A0A9P6ZFL1</accession>
<dbReference type="AlphaFoldDB" id="A0A9P6ZFL1"/>
<dbReference type="InterPro" id="IPR029006">
    <property type="entry name" value="ADF-H/Gelsolin-like_dom_sf"/>
</dbReference>
<dbReference type="InterPro" id="IPR036180">
    <property type="entry name" value="Gelsolin-like_dom_sf"/>
</dbReference>
<name>A0A9P6ZFL1_9AGAM</name>
<proteinExistence type="predicted"/>
<dbReference type="Proteomes" id="UP000714275">
    <property type="component" value="Unassembled WGS sequence"/>
</dbReference>
<evidence type="ECO:0000313" key="2">
    <source>
        <dbReference type="Proteomes" id="UP000714275"/>
    </source>
</evidence>
<gene>
    <name evidence="1" type="ORF">EV702DRAFT_1051520</name>
</gene>
<keyword evidence="2" id="KW-1185">Reference proteome</keyword>
<sequence>MIRQAEKIILLCNLFHPSSQASSLLLKPHQPESLLNTPNQSILMDQQFVRSARLELNKGWVGNELHGPGWEAALEQKHQFADKTQLLHPFRIRIAGAVGGLLMGAVVWDGKGFTCVNLGFVGNELGLVGGRGDIGEDGDTTPELLLSPAQSYSTVSIKLNVILLLNTFLCILIFYGEAVAQWSQAGYQDQDGYKNFKELLEKSRVMHTIEELHGNNMESENQKHWLSMRLYTGAC</sequence>
<organism evidence="1 2">
    <name type="scientific">Suillus placidus</name>
    <dbReference type="NCBI Taxonomy" id="48579"/>
    <lineage>
        <taxon>Eukaryota</taxon>
        <taxon>Fungi</taxon>
        <taxon>Dikarya</taxon>
        <taxon>Basidiomycota</taxon>
        <taxon>Agaricomycotina</taxon>
        <taxon>Agaricomycetes</taxon>
        <taxon>Agaricomycetidae</taxon>
        <taxon>Boletales</taxon>
        <taxon>Suillineae</taxon>
        <taxon>Suillaceae</taxon>
        <taxon>Suillus</taxon>
    </lineage>
</organism>
<comment type="caution">
    <text evidence="1">The sequence shown here is derived from an EMBL/GenBank/DDBJ whole genome shotgun (WGS) entry which is preliminary data.</text>
</comment>
<dbReference type="Gene3D" id="3.40.20.10">
    <property type="entry name" value="Severin"/>
    <property type="match status" value="1"/>
</dbReference>
<dbReference type="SUPFAM" id="SSF82754">
    <property type="entry name" value="C-terminal, gelsolin-like domain of Sec23/24"/>
    <property type="match status" value="1"/>
</dbReference>